<evidence type="ECO:0000313" key="2">
    <source>
        <dbReference type="Proteomes" id="UP001473302"/>
    </source>
</evidence>
<sequence length="159" mass="18015">MYQKITKNGGVRYLLSRRSQETCINVKPAIYASDNYTLYTDQPDSGEEEVNQLQFFGCADNTVYQRDLRALQPSQQGSLLPGTMRIDSANFSDCKRSKGEEKDEVRVRLLNMMATRLRERSGVEKIFASPFTNSTDVSEKTAQLTNMAGNTKGTCDYIW</sequence>
<proteinExistence type="predicted"/>
<reference evidence="1 2" key="1">
    <citation type="submission" date="2024-04" db="EMBL/GenBank/DDBJ databases">
        <title>genome sequences of Mucor flavus KT1a and Helicostylum pulchrum KT1b strains isolated from the surface of a dry-aged beef.</title>
        <authorList>
            <person name="Toyotome T."/>
            <person name="Hosono M."/>
            <person name="Torimaru M."/>
            <person name="Fukuda K."/>
            <person name="Mikami N."/>
        </authorList>
    </citation>
    <scope>NUCLEOTIDE SEQUENCE [LARGE SCALE GENOMIC DNA]</scope>
    <source>
        <strain evidence="1 2">KT1a</strain>
    </source>
</reference>
<dbReference type="Proteomes" id="UP001473302">
    <property type="component" value="Unassembled WGS sequence"/>
</dbReference>
<comment type="caution">
    <text evidence="1">The sequence shown here is derived from an EMBL/GenBank/DDBJ whole genome shotgun (WGS) entry which is preliminary data.</text>
</comment>
<gene>
    <name evidence="1" type="ORF">MFLAVUS_011482</name>
</gene>
<name>A0ABP9ZFK7_9FUNG</name>
<accession>A0ABP9ZFK7</accession>
<evidence type="ECO:0000313" key="1">
    <source>
        <dbReference type="EMBL" id="GAA5817903.1"/>
    </source>
</evidence>
<keyword evidence="2" id="KW-1185">Reference proteome</keyword>
<dbReference type="EMBL" id="BAABUK010000057">
    <property type="protein sequence ID" value="GAA5817903.1"/>
    <property type="molecule type" value="Genomic_DNA"/>
</dbReference>
<organism evidence="1 2">
    <name type="scientific">Mucor flavus</name>
    <dbReference type="NCBI Taxonomy" id="439312"/>
    <lineage>
        <taxon>Eukaryota</taxon>
        <taxon>Fungi</taxon>
        <taxon>Fungi incertae sedis</taxon>
        <taxon>Mucoromycota</taxon>
        <taxon>Mucoromycotina</taxon>
        <taxon>Mucoromycetes</taxon>
        <taxon>Mucorales</taxon>
        <taxon>Mucorineae</taxon>
        <taxon>Mucoraceae</taxon>
        <taxon>Mucor</taxon>
    </lineage>
</organism>
<protein>
    <submittedName>
        <fullName evidence="1">Uncharacterized protein</fullName>
    </submittedName>
</protein>